<dbReference type="SUPFAM" id="SSF51445">
    <property type="entry name" value="(Trans)glycosidases"/>
    <property type="match status" value="1"/>
</dbReference>
<evidence type="ECO:0000256" key="4">
    <source>
        <dbReference type="NCBIfam" id="TIGR02403"/>
    </source>
</evidence>
<sequence length="554" mass="63849">MQSRQPIIYQIYPKSFKDSTGSGTGDLRGIIEKFDYIVNLGVDMIWLNPIYPSPQYDNGYDISNYKAINPDFGTMADFEELVSLADQHGIGIMMDMVLNHCSTEHEWFQKALAGDKYYQDFFYLRPLKADGSLPTNWDSKFGGPAWAQFGDTDLYYLHLYELHQADLNWHNPNVRRELYDVVQFWLDKGVRGFRFDVLNVIGKAEQLVDSDQPGSSQEKSLYTDTPIVHEWIHEMNQATFGSYDDVVTVGEMSSTTIENCIEYTRPENHELSMVFSFHHLKVDYEDGEKWSNPPFDFLALKKILNDWQTGMSDGGGWNALFWNCHDQPRSNSRFGDVVNFPFETASMLATSIQLMRGTPYIYQGEEIGMTNPNFQKIEDYQDVETLNNYQIMLDKDYSEAKIMEIIQAKSRDNSRTPMQWDASPHAGFSQAESWLRVASNYTSINVSQEESQGRILPYYKELIALRKQYPIIQVGNYQGLLLDHPQVMAYRRDYQGQTLFVLSHFYPGKLTVDLSELGLDFNRSYQKLIGNGSLSVLKDQVQLGDYETAVFLIK</sequence>
<dbReference type="AlphaFoldDB" id="E4KR59"/>
<dbReference type="CDD" id="cd11333">
    <property type="entry name" value="AmyAc_SI_OligoGlu_DGase"/>
    <property type="match status" value="1"/>
</dbReference>
<dbReference type="InterPro" id="IPR013780">
    <property type="entry name" value="Glyco_hydro_b"/>
</dbReference>
<comment type="caution">
    <text evidence="6">The sequence shown here is derived from an EMBL/GenBank/DDBJ whole genome shotgun (WGS) entry which is preliminary data.</text>
</comment>
<dbReference type="OrthoDB" id="9805159at2"/>
<organism evidence="6 7">
    <name type="scientific">Eremococcus coleocola ACS-139-V-Col8</name>
    <dbReference type="NCBI Taxonomy" id="908337"/>
    <lineage>
        <taxon>Bacteria</taxon>
        <taxon>Bacillati</taxon>
        <taxon>Bacillota</taxon>
        <taxon>Bacilli</taxon>
        <taxon>Lactobacillales</taxon>
        <taxon>Aerococcaceae</taxon>
        <taxon>Eremococcus</taxon>
    </lineage>
</organism>
<dbReference type="Gene3D" id="3.20.20.80">
    <property type="entry name" value="Glycosidases"/>
    <property type="match status" value="1"/>
</dbReference>
<feature type="domain" description="Glycosyl hydrolase family 13 catalytic" evidence="5">
    <location>
        <begin position="10"/>
        <end position="415"/>
    </location>
</feature>
<gene>
    <name evidence="6" type="primary">treC</name>
    <name evidence="6" type="ORF">HMPREF9257_0775</name>
</gene>
<dbReference type="PANTHER" id="PTHR10357">
    <property type="entry name" value="ALPHA-AMYLASE FAMILY MEMBER"/>
    <property type="match status" value="1"/>
</dbReference>
<dbReference type="PANTHER" id="PTHR10357:SF217">
    <property type="entry name" value="TREHALOSE-6-PHOSPHATE HYDROLASE"/>
    <property type="match status" value="1"/>
</dbReference>
<dbReference type="NCBIfam" id="NF008183">
    <property type="entry name" value="PRK10933.1"/>
    <property type="match status" value="1"/>
</dbReference>
<dbReference type="GO" id="GO:0008788">
    <property type="term" value="F:alpha,alpha-phosphotrehalase activity"/>
    <property type="evidence" value="ECO:0007669"/>
    <property type="project" value="UniProtKB-UniRule"/>
</dbReference>
<dbReference type="InterPro" id="IPR006047">
    <property type="entry name" value="GH13_cat_dom"/>
</dbReference>
<dbReference type="InterPro" id="IPR012769">
    <property type="entry name" value="Trehalose_TreC"/>
</dbReference>
<evidence type="ECO:0000256" key="3">
    <source>
        <dbReference type="ARBA" id="ARBA00023295"/>
    </source>
</evidence>
<dbReference type="EC" id="3.2.1.93" evidence="4"/>
<dbReference type="InterPro" id="IPR017853">
    <property type="entry name" value="GH"/>
</dbReference>
<protein>
    <recommendedName>
        <fullName evidence="4">Alpha,alpha-phosphotrehalase</fullName>
        <ecNumber evidence="4">3.2.1.93</ecNumber>
    </recommendedName>
</protein>
<dbReference type="GO" id="GO:0005737">
    <property type="term" value="C:cytoplasm"/>
    <property type="evidence" value="ECO:0007669"/>
    <property type="project" value="UniProtKB-UniRule"/>
</dbReference>
<dbReference type="FunFam" id="3.20.20.80:FF:000064">
    <property type="entry name" value="Oligo-1,6-glucosidase"/>
    <property type="match status" value="1"/>
</dbReference>
<dbReference type="NCBIfam" id="TIGR02403">
    <property type="entry name" value="trehalose_treC"/>
    <property type="match status" value="1"/>
</dbReference>
<keyword evidence="7" id="KW-1185">Reference proteome</keyword>
<accession>E4KR59</accession>
<dbReference type="InterPro" id="IPR045857">
    <property type="entry name" value="O16G_dom_2"/>
</dbReference>
<keyword evidence="2 6" id="KW-0378">Hydrolase</keyword>
<dbReference type="SUPFAM" id="SSF51011">
    <property type="entry name" value="Glycosyl hydrolase domain"/>
    <property type="match status" value="1"/>
</dbReference>
<dbReference type="RefSeq" id="WP_006418936.1">
    <property type="nucleotide sequence ID" value="NZ_AENN01000017.1"/>
</dbReference>
<dbReference type="Proteomes" id="UP000005990">
    <property type="component" value="Unassembled WGS sequence"/>
</dbReference>
<dbReference type="Gene3D" id="3.90.400.10">
    <property type="entry name" value="Oligo-1,6-glucosidase, Domain 2"/>
    <property type="match status" value="1"/>
</dbReference>
<evidence type="ECO:0000313" key="7">
    <source>
        <dbReference type="Proteomes" id="UP000005990"/>
    </source>
</evidence>
<dbReference type="SMART" id="SM00642">
    <property type="entry name" value="Aamy"/>
    <property type="match status" value="1"/>
</dbReference>
<reference evidence="6 7" key="1">
    <citation type="submission" date="2010-10" db="EMBL/GenBank/DDBJ databases">
        <authorList>
            <person name="Durkin A.S."/>
            <person name="Madupu R."/>
            <person name="Torralba M."/>
            <person name="Gillis M."/>
            <person name="Methe B."/>
            <person name="Sutton G."/>
            <person name="Nelson K.E."/>
        </authorList>
    </citation>
    <scope>NUCLEOTIDE SEQUENCE [LARGE SCALE GENOMIC DNA]</scope>
    <source>
        <strain evidence="6 7">ACS-139-V-Col8</strain>
    </source>
</reference>
<evidence type="ECO:0000256" key="1">
    <source>
        <dbReference type="ARBA" id="ARBA00008061"/>
    </source>
</evidence>
<dbReference type="Pfam" id="PF00128">
    <property type="entry name" value="Alpha-amylase"/>
    <property type="match status" value="1"/>
</dbReference>
<dbReference type="GO" id="GO:0005993">
    <property type="term" value="P:trehalose catabolic process"/>
    <property type="evidence" value="ECO:0007669"/>
    <property type="project" value="InterPro"/>
</dbReference>
<dbReference type="eggNOG" id="COG0366">
    <property type="taxonomic scope" value="Bacteria"/>
</dbReference>
<evidence type="ECO:0000256" key="2">
    <source>
        <dbReference type="ARBA" id="ARBA00022801"/>
    </source>
</evidence>
<comment type="similarity">
    <text evidence="1">Belongs to the glycosyl hydrolase 13 family.</text>
</comment>
<name>E4KR59_9LACT</name>
<evidence type="ECO:0000313" key="6">
    <source>
        <dbReference type="EMBL" id="EFR30776.1"/>
    </source>
</evidence>
<proteinExistence type="inferred from homology"/>
<keyword evidence="3 6" id="KW-0326">Glycosidase</keyword>
<dbReference type="STRING" id="908337.HMPREF9257_0775"/>
<dbReference type="GO" id="GO:0004556">
    <property type="term" value="F:alpha-amylase activity"/>
    <property type="evidence" value="ECO:0007669"/>
    <property type="project" value="TreeGrafter"/>
</dbReference>
<evidence type="ECO:0000259" key="5">
    <source>
        <dbReference type="SMART" id="SM00642"/>
    </source>
</evidence>
<dbReference type="EMBL" id="AENN01000017">
    <property type="protein sequence ID" value="EFR30776.1"/>
    <property type="molecule type" value="Genomic_DNA"/>
</dbReference>
<dbReference type="Gene3D" id="2.60.40.1180">
    <property type="entry name" value="Golgi alpha-mannosidase II"/>
    <property type="match status" value="1"/>
</dbReference>